<gene>
    <name evidence="2" type="ORF">KC01_LOCUS28341</name>
</gene>
<organism evidence="2 3">
    <name type="scientific">Knipowitschia caucasica</name>
    <name type="common">Caucasian dwarf goby</name>
    <name type="synonym">Pomatoschistus caucasicus</name>
    <dbReference type="NCBI Taxonomy" id="637954"/>
    <lineage>
        <taxon>Eukaryota</taxon>
        <taxon>Metazoa</taxon>
        <taxon>Chordata</taxon>
        <taxon>Craniata</taxon>
        <taxon>Vertebrata</taxon>
        <taxon>Euteleostomi</taxon>
        <taxon>Actinopterygii</taxon>
        <taxon>Neopterygii</taxon>
        <taxon>Teleostei</taxon>
        <taxon>Neoteleostei</taxon>
        <taxon>Acanthomorphata</taxon>
        <taxon>Gobiaria</taxon>
        <taxon>Gobiiformes</taxon>
        <taxon>Gobioidei</taxon>
        <taxon>Gobiidae</taxon>
        <taxon>Gobiinae</taxon>
        <taxon>Knipowitschia</taxon>
    </lineage>
</organism>
<keyword evidence="3" id="KW-1185">Reference proteome</keyword>
<dbReference type="AlphaFoldDB" id="A0AAV2LIE5"/>
<evidence type="ECO:0000313" key="3">
    <source>
        <dbReference type="Proteomes" id="UP001497482"/>
    </source>
</evidence>
<feature type="compositionally biased region" description="Polar residues" evidence="1">
    <location>
        <begin position="50"/>
        <end position="64"/>
    </location>
</feature>
<evidence type="ECO:0000256" key="1">
    <source>
        <dbReference type="SAM" id="MobiDB-lite"/>
    </source>
</evidence>
<accession>A0AAV2LIE5</accession>
<name>A0AAV2LIE5_KNICA</name>
<feature type="region of interest" description="Disordered" evidence="1">
    <location>
        <begin position="1"/>
        <end position="100"/>
    </location>
</feature>
<proteinExistence type="predicted"/>
<reference evidence="2 3" key="1">
    <citation type="submission" date="2024-04" db="EMBL/GenBank/DDBJ databases">
        <authorList>
            <person name="Waldvogel A.-M."/>
            <person name="Schoenle A."/>
        </authorList>
    </citation>
    <scope>NUCLEOTIDE SEQUENCE [LARGE SCALE GENOMIC DNA]</scope>
</reference>
<dbReference type="EMBL" id="OZ035845">
    <property type="protein sequence ID" value="CAL1600229.1"/>
    <property type="molecule type" value="Genomic_DNA"/>
</dbReference>
<evidence type="ECO:0000313" key="2">
    <source>
        <dbReference type="EMBL" id="CAL1600229.1"/>
    </source>
</evidence>
<sequence length="129" mass="14387">MHSRSVEAPMNHNKPGRLCDRSEPASLSPYTRQRLIGPSRTPCSVIGPGSRQSRIQTQAANQGRQLHPKALPLGPGFNEAEADVNPHPDSVIPLHTRQHYRPTHAIRELRERQRDKTHLTQGGCGRRLG</sequence>
<protein>
    <submittedName>
        <fullName evidence="2">Uncharacterized protein</fullName>
    </submittedName>
</protein>
<dbReference type="Proteomes" id="UP001497482">
    <property type="component" value="Chromosome 23"/>
</dbReference>
<feature type="region of interest" description="Disordered" evidence="1">
    <location>
        <begin position="110"/>
        <end position="129"/>
    </location>
</feature>